<reference evidence="1 2" key="1">
    <citation type="submission" date="2020-08" db="EMBL/GenBank/DDBJ databases">
        <title>Bridging the membrane lipid divide: bacteria of the FCB group superphylum have the potential to synthesize archaeal ether lipids.</title>
        <authorList>
            <person name="Villanueva L."/>
            <person name="Von Meijenfeldt F.A.B."/>
            <person name="Westbye A.B."/>
            <person name="Yadav S."/>
            <person name="Hopmans E.C."/>
            <person name="Dutilh B.E."/>
            <person name="Sinninghe Damste J.S."/>
        </authorList>
    </citation>
    <scope>NUCLEOTIDE SEQUENCE [LARGE SCALE GENOMIC DNA]</scope>
    <source>
        <strain evidence="1">NIOZ-UU27</strain>
    </source>
</reference>
<dbReference type="EMBL" id="JACNJD010000174">
    <property type="protein sequence ID" value="MBC8176903.1"/>
    <property type="molecule type" value="Genomic_DNA"/>
</dbReference>
<comment type="caution">
    <text evidence="1">The sequence shown here is derived from an EMBL/GenBank/DDBJ whole genome shotgun (WGS) entry which is preliminary data.</text>
</comment>
<evidence type="ECO:0008006" key="3">
    <source>
        <dbReference type="Google" id="ProtNLM"/>
    </source>
</evidence>
<evidence type="ECO:0000313" key="1">
    <source>
        <dbReference type="EMBL" id="MBC8176903.1"/>
    </source>
</evidence>
<evidence type="ECO:0000313" key="2">
    <source>
        <dbReference type="Proteomes" id="UP000650524"/>
    </source>
</evidence>
<dbReference type="Proteomes" id="UP000650524">
    <property type="component" value="Unassembled WGS sequence"/>
</dbReference>
<accession>A0A8J6T7W9</accession>
<sequence>MVNRPLQARSSGNHSAAGKDLGLNERLGLISLIDEGMRLGSPDSPIMADLFNDLWDLVNETVSGSKINNLKPEDSHNGFRVIEINAETGENLGRLNMLYMKKPIPCYYLVYVEVAAPFRRKGLGTQILKHFRKFLIKKSAVGILDNIIPREDLTYDIYLKQSWKPVENVVGKSILEDHQYMIYIPPRFEGKDLRAPFLKLMHHLSRKRTAIEMRDNQIMVRRTIAEFKELYSALLGYFEDEINNGESSPLMRFMFTRFVTKFIAFRRRIETLLGYTGGESLEQIMLVPEITGLPAQSYAPFDLENSPNLVSGDMGLWSRLPDALKKQPARIIEALPNYQRPNLLNWLKERGEDAGHSLTIGDLIDLGFDPTRLKEISVGGEEFIFERIQARQLPDLEKKRVLLEGVESKMRGSKIKNASLRVNPPLLTIRDRGNAYVLRRKIGGIHWEEAVEQIHSSSRLKELDNSLKLHRMILGTVREANRAVSKLVKVEGIESQDLLACFVSWDIKANQPLLMVDFSNCYLESVWMA</sequence>
<dbReference type="SUPFAM" id="SSF55729">
    <property type="entry name" value="Acyl-CoA N-acyltransferases (Nat)"/>
    <property type="match status" value="1"/>
</dbReference>
<name>A0A8J6T7W9_9DELT</name>
<dbReference type="InterPro" id="IPR016181">
    <property type="entry name" value="Acyl_CoA_acyltransferase"/>
</dbReference>
<protein>
    <recommendedName>
        <fullName evidence="3">N-acetyltransferase domain-containing protein</fullName>
    </recommendedName>
</protein>
<organism evidence="1 2">
    <name type="scientific">Candidatus Desulfacyla euxinica</name>
    <dbReference type="NCBI Taxonomy" id="2841693"/>
    <lineage>
        <taxon>Bacteria</taxon>
        <taxon>Deltaproteobacteria</taxon>
        <taxon>Candidatus Desulfacyla</taxon>
    </lineage>
</organism>
<proteinExistence type="predicted"/>
<dbReference type="AlphaFoldDB" id="A0A8J6T7W9"/>
<gene>
    <name evidence="1" type="ORF">H8E19_05815</name>
</gene>